<evidence type="ECO:0000313" key="7">
    <source>
        <dbReference type="Proteomes" id="UP000649753"/>
    </source>
</evidence>
<feature type="signal peptide" evidence="5">
    <location>
        <begin position="1"/>
        <end position="23"/>
    </location>
</feature>
<keyword evidence="3" id="KW-0813">Transport</keyword>
<keyword evidence="7" id="KW-1185">Reference proteome</keyword>
<sequence length="411" mass="44063">MRRPLAVLTTALAVTALSLSLSACSDDDGGGGNTLSVLSWDNETTMQPVLDAFRAAHPDITLEMSYSPPVAEYIQTLQTRVLSGKAPDVFLIAAENKTNLINGKHVLDLSNEPFIKGLPEINTKTYGRDDAVYGLSVSSWGAGIMYNKDLLAKVGATEPPQTWDEFLALCARLKGAGITPFLEALDGMPTVLSAFLGAHNVAQGLQMDTRIFNGESTFAREWAEPLRQYNRIFADGLEPSSVAGLKPDQVVDEFATGRVAMFPSGPWNIASIRQKAPDLKFAMVPVPAAPGGSVFLAGAAGPGWAISAKSENVDAARTFLTFLASEQGIKPYQKASNAITVTENFEPPIDEALQPIVANVRAGRFYLPQIAWTRAEDLLNVEAVAQLQLMAQKQATPEEVAAALDRKLATS</sequence>
<evidence type="ECO:0000256" key="1">
    <source>
        <dbReference type="ARBA" id="ARBA00004196"/>
    </source>
</evidence>
<keyword evidence="4 5" id="KW-0732">Signal</keyword>
<feature type="chain" id="PRO_5038992901" evidence="5">
    <location>
        <begin position="24"/>
        <end position="411"/>
    </location>
</feature>
<accession>A0A927MCY1</accession>
<gene>
    <name evidence="6" type="ORF">H4W31_006474</name>
</gene>
<dbReference type="EMBL" id="JADBEB010000001">
    <property type="protein sequence ID" value="MBE1490836.1"/>
    <property type="molecule type" value="Genomic_DNA"/>
</dbReference>
<evidence type="ECO:0000256" key="3">
    <source>
        <dbReference type="ARBA" id="ARBA00022448"/>
    </source>
</evidence>
<organism evidence="6 7">
    <name type="scientific">Plantactinospora soyae</name>
    <dbReference type="NCBI Taxonomy" id="1544732"/>
    <lineage>
        <taxon>Bacteria</taxon>
        <taxon>Bacillati</taxon>
        <taxon>Actinomycetota</taxon>
        <taxon>Actinomycetes</taxon>
        <taxon>Micromonosporales</taxon>
        <taxon>Micromonosporaceae</taxon>
        <taxon>Plantactinospora</taxon>
    </lineage>
</organism>
<comment type="subcellular location">
    <subcellularLocation>
        <location evidence="1">Cell envelope</location>
    </subcellularLocation>
</comment>
<evidence type="ECO:0000313" key="6">
    <source>
        <dbReference type="EMBL" id="MBE1490836.1"/>
    </source>
</evidence>
<evidence type="ECO:0000256" key="2">
    <source>
        <dbReference type="ARBA" id="ARBA00008520"/>
    </source>
</evidence>
<dbReference type="PROSITE" id="PS51257">
    <property type="entry name" value="PROKAR_LIPOPROTEIN"/>
    <property type="match status" value="1"/>
</dbReference>
<dbReference type="InterPro" id="IPR050490">
    <property type="entry name" value="Bact_solute-bd_prot1"/>
</dbReference>
<comment type="similarity">
    <text evidence="2">Belongs to the bacterial solute-binding protein 1 family.</text>
</comment>
<dbReference type="RefSeq" id="WP_192770043.1">
    <property type="nucleotide sequence ID" value="NZ_JADBEB010000001.1"/>
</dbReference>
<dbReference type="SUPFAM" id="SSF53850">
    <property type="entry name" value="Periplasmic binding protein-like II"/>
    <property type="match status" value="1"/>
</dbReference>
<dbReference type="PANTHER" id="PTHR43649">
    <property type="entry name" value="ARABINOSE-BINDING PROTEIN-RELATED"/>
    <property type="match status" value="1"/>
</dbReference>
<dbReference type="AlphaFoldDB" id="A0A927MCY1"/>
<dbReference type="Proteomes" id="UP000649753">
    <property type="component" value="Unassembled WGS sequence"/>
</dbReference>
<comment type="caution">
    <text evidence="6">The sequence shown here is derived from an EMBL/GenBank/DDBJ whole genome shotgun (WGS) entry which is preliminary data.</text>
</comment>
<dbReference type="PANTHER" id="PTHR43649:SF31">
    <property type="entry name" value="SN-GLYCEROL-3-PHOSPHATE-BINDING PERIPLASMIC PROTEIN UGPB"/>
    <property type="match status" value="1"/>
</dbReference>
<name>A0A927MCY1_9ACTN</name>
<dbReference type="CDD" id="cd13585">
    <property type="entry name" value="PBP2_TMBP_like"/>
    <property type="match status" value="1"/>
</dbReference>
<dbReference type="InterPro" id="IPR006059">
    <property type="entry name" value="SBP"/>
</dbReference>
<protein>
    <submittedName>
        <fullName evidence="6">ABC-type glycerol-3-phosphate transport system substrate-binding protein</fullName>
    </submittedName>
</protein>
<reference evidence="6" key="1">
    <citation type="submission" date="2020-10" db="EMBL/GenBank/DDBJ databases">
        <title>Sequencing the genomes of 1000 actinobacteria strains.</title>
        <authorList>
            <person name="Klenk H.-P."/>
        </authorList>
    </citation>
    <scope>NUCLEOTIDE SEQUENCE</scope>
    <source>
        <strain evidence="6">DSM 46832</strain>
    </source>
</reference>
<dbReference type="Pfam" id="PF01547">
    <property type="entry name" value="SBP_bac_1"/>
    <property type="match status" value="1"/>
</dbReference>
<dbReference type="GO" id="GO:0030313">
    <property type="term" value="C:cell envelope"/>
    <property type="evidence" value="ECO:0007669"/>
    <property type="project" value="UniProtKB-SubCell"/>
</dbReference>
<dbReference type="Gene3D" id="3.40.190.10">
    <property type="entry name" value="Periplasmic binding protein-like II"/>
    <property type="match status" value="2"/>
</dbReference>
<proteinExistence type="inferred from homology"/>
<evidence type="ECO:0000256" key="4">
    <source>
        <dbReference type="ARBA" id="ARBA00022729"/>
    </source>
</evidence>
<evidence type="ECO:0000256" key="5">
    <source>
        <dbReference type="SAM" id="SignalP"/>
    </source>
</evidence>